<accession>Q69WH9</accession>
<reference evidence="4" key="3">
    <citation type="journal article" date="2005" name="Nature">
        <title>The map-based sequence of the rice genome.</title>
        <authorList>
            <consortium name="International rice genome sequencing project (IRGSP)"/>
            <person name="Matsumoto T."/>
            <person name="Wu J."/>
            <person name="Kanamori H."/>
            <person name="Katayose Y."/>
            <person name="Fujisawa M."/>
            <person name="Namiki N."/>
            <person name="Mizuno H."/>
            <person name="Yamamoto K."/>
            <person name="Antonio B.A."/>
            <person name="Baba T."/>
            <person name="Sakata K."/>
            <person name="Nagamura Y."/>
            <person name="Aoki H."/>
            <person name="Arikawa K."/>
            <person name="Arita K."/>
            <person name="Bito T."/>
            <person name="Chiden Y."/>
            <person name="Fujitsuka N."/>
            <person name="Fukunaka R."/>
            <person name="Hamada M."/>
            <person name="Harada C."/>
            <person name="Hayashi A."/>
            <person name="Hijishita S."/>
            <person name="Honda M."/>
            <person name="Hosokawa S."/>
            <person name="Ichikawa Y."/>
            <person name="Idonuma A."/>
            <person name="Iijima M."/>
            <person name="Ikeda M."/>
            <person name="Ikeno M."/>
            <person name="Ito K."/>
            <person name="Ito S."/>
            <person name="Ito T."/>
            <person name="Ito Y."/>
            <person name="Ito Y."/>
            <person name="Iwabuchi A."/>
            <person name="Kamiya K."/>
            <person name="Karasawa W."/>
            <person name="Kurita K."/>
            <person name="Katagiri S."/>
            <person name="Kikuta A."/>
            <person name="Kobayashi H."/>
            <person name="Kobayashi N."/>
            <person name="Machita K."/>
            <person name="Maehara T."/>
            <person name="Masukawa M."/>
            <person name="Mizubayashi T."/>
            <person name="Mukai Y."/>
            <person name="Nagasaki H."/>
            <person name="Nagata Y."/>
            <person name="Naito S."/>
            <person name="Nakashima M."/>
            <person name="Nakama Y."/>
            <person name="Nakamichi Y."/>
            <person name="Nakamura M."/>
            <person name="Meguro A."/>
            <person name="Negishi M."/>
            <person name="Ohta I."/>
            <person name="Ohta T."/>
            <person name="Okamoto M."/>
            <person name="Ono N."/>
            <person name="Saji S."/>
            <person name="Sakaguchi M."/>
            <person name="Sakai K."/>
            <person name="Shibata M."/>
            <person name="Shimokawa T."/>
            <person name="Song J."/>
            <person name="Takazaki Y."/>
            <person name="Terasawa K."/>
            <person name="Tsugane M."/>
            <person name="Tsuji K."/>
            <person name="Ueda S."/>
            <person name="Waki K."/>
            <person name="Yamagata H."/>
            <person name="Yamamoto M."/>
            <person name="Yamamoto S."/>
            <person name="Yamane H."/>
            <person name="Yoshiki S."/>
            <person name="Yoshihara R."/>
            <person name="Yukawa K."/>
            <person name="Zhong H."/>
            <person name="Yano M."/>
            <person name="Yuan Q."/>
            <person name="Ouyang S."/>
            <person name="Liu J."/>
            <person name="Jones K.M."/>
            <person name="Gansberger K."/>
            <person name="Moffat K."/>
            <person name="Hill J."/>
            <person name="Bera J."/>
            <person name="Fadrosh D."/>
            <person name="Jin S."/>
            <person name="Johri S."/>
            <person name="Kim M."/>
            <person name="Overton L."/>
            <person name="Reardon M."/>
            <person name="Tsitrin T."/>
            <person name="Vuong H."/>
            <person name="Weaver B."/>
            <person name="Ciecko A."/>
            <person name="Tallon L."/>
            <person name="Jackson J."/>
            <person name="Pai G."/>
            <person name="Aken S.V."/>
            <person name="Utterback T."/>
            <person name="Reidmuller S."/>
            <person name="Feldblyum T."/>
            <person name="Hsiao J."/>
            <person name="Zismann V."/>
            <person name="Iobst S."/>
            <person name="de Vazeille A.R."/>
            <person name="Buell C.R."/>
            <person name="Ying K."/>
            <person name="Li Y."/>
            <person name="Lu T."/>
            <person name="Huang Y."/>
            <person name="Zhao Q."/>
            <person name="Feng Q."/>
            <person name="Zhang L."/>
            <person name="Zhu J."/>
            <person name="Weng Q."/>
            <person name="Mu J."/>
            <person name="Lu Y."/>
            <person name="Fan D."/>
            <person name="Liu Y."/>
            <person name="Guan J."/>
            <person name="Zhang Y."/>
            <person name="Yu S."/>
            <person name="Liu X."/>
            <person name="Zhang Y."/>
            <person name="Hong G."/>
            <person name="Han B."/>
            <person name="Choisne N."/>
            <person name="Demange N."/>
            <person name="Orjeda G."/>
            <person name="Samain S."/>
            <person name="Cattolico L."/>
            <person name="Pelletier E."/>
            <person name="Couloux A."/>
            <person name="Segurens B."/>
            <person name="Wincker P."/>
            <person name="D'Hont A."/>
            <person name="Scarpelli C."/>
            <person name="Weissenbach J."/>
            <person name="Salanoubat M."/>
            <person name="Quetier F."/>
            <person name="Yu Y."/>
            <person name="Kim H.R."/>
            <person name="Rambo T."/>
            <person name="Currie J."/>
            <person name="Collura K."/>
            <person name="Luo M."/>
            <person name="Yang T."/>
            <person name="Ammiraju J.S.S."/>
            <person name="Engler F."/>
            <person name="Soderlund C."/>
            <person name="Wing R.A."/>
            <person name="Palmer L.E."/>
            <person name="de la Bastide M."/>
            <person name="Spiegel L."/>
            <person name="Nascimento L."/>
            <person name="Zutavern T."/>
            <person name="O'Shaughnessy A."/>
            <person name="Dike S."/>
            <person name="Dedhia N."/>
            <person name="Preston R."/>
            <person name="Balija V."/>
            <person name="McCombie W.R."/>
            <person name="Chow T."/>
            <person name="Chen H."/>
            <person name="Chung M."/>
            <person name="Chen C."/>
            <person name="Shaw J."/>
            <person name="Wu H."/>
            <person name="Hsiao K."/>
            <person name="Chao Y."/>
            <person name="Chu M."/>
            <person name="Cheng C."/>
            <person name="Hour A."/>
            <person name="Lee P."/>
            <person name="Lin S."/>
            <person name="Lin Y."/>
            <person name="Liou J."/>
            <person name="Liu S."/>
            <person name="Hsing Y."/>
            <person name="Raghuvanshi S."/>
            <person name="Mohanty A."/>
            <person name="Bharti A.K."/>
            <person name="Gaur A."/>
            <person name="Gupta V."/>
            <person name="Kumar D."/>
            <person name="Ravi V."/>
            <person name="Vij S."/>
            <person name="Kapur A."/>
            <person name="Khurana P."/>
            <person name="Khurana P."/>
            <person name="Khurana J.P."/>
            <person name="Tyagi A.K."/>
            <person name="Gaikwad K."/>
            <person name="Singh A."/>
            <person name="Dalal V."/>
            <person name="Srivastava S."/>
            <person name="Dixit A."/>
            <person name="Pal A.K."/>
            <person name="Ghazi I.A."/>
            <person name="Yadav M."/>
            <person name="Pandit A."/>
            <person name="Bhargava A."/>
            <person name="Sureshbabu K."/>
            <person name="Batra K."/>
            <person name="Sharma T.R."/>
            <person name="Mohapatra T."/>
            <person name="Singh N.K."/>
            <person name="Messing J."/>
            <person name="Nelson A.B."/>
            <person name="Fuks G."/>
            <person name="Kavchok S."/>
            <person name="Keizer G."/>
            <person name="Linton E."/>
            <person name="Llaca V."/>
            <person name="Song R."/>
            <person name="Tanyolac B."/>
            <person name="Young S."/>
            <person name="Ho-Il K."/>
            <person name="Hahn J.H."/>
            <person name="Sangsakoo G."/>
            <person name="Vanavichit A."/>
            <person name="de Mattos Luiz.A.T."/>
            <person name="Zimmer P.D."/>
            <person name="Malone G."/>
            <person name="Dellagostin O."/>
            <person name="de Oliveira A.C."/>
            <person name="Bevan M."/>
            <person name="Bancroft I."/>
            <person name="Minx P."/>
            <person name="Cordum H."/>
            <person name="Wilson R."/>
            <person name="Cheng Z."/>
            <person name="Jin W."/>
            <person name="Jiang J."/>
            <person name="Leong S.A."/>
            <person name="Iwama H."/>
            <person name="Gojobori T."/>
            <person name="Itoh T."/>
            <person name="Niimura Y."/>
            <person name="Fujii Y."/>
            <person name="Habara T."/>
            <person name="Sakai H."/>
            <person name="Sato Y."/>
            <person name="Wilson G."/>
            <person name="Kumar K."/>
            <person name="McCouch S."/>
            <person name="Juretic N."/>
            <person name="Hoen D."/>
            <person name="Wright S."/>
            <person name="Bruskiewich R."/>
            <person name="Bureau T."/>
            <person name="Miyao A."/>
            <person name="Hirochika H."/>
            <person name="Nishikawa T."/>
            <person name="Kadowaki K."/>
            <person name="Sugiura M."/>
            <person name="Burr B."/>
            <person name="Sasaki T."/>
        </authorList>
    </citation>
    <scope>NUCLEOTIDE SEQUENCE [LARGE SCALE GENOMIC DNA]</scope>
    <source>
        <strain evidence="4">cv. Nipponbare</strain>
    </source>
</reference>
<organism evidence="3 4">
    <name type="scientific">Oryza sativa subsp. japonica</name>
    <name type="common">Rice</name>
    <dbReference type="NCBI Taxonomy" id="39947"/>
    <lineage>
        <taxon>Eukaryota</taxon>
        <taxon>Viridiplantae</taxon>
        <taxon>Streptophyta</taxon>
        <taxon>Embryophyta</taxon>
        <taxon>Tracheophyta</taxon>
        <taxon>Spermatophyta</taxon>
        <taxon>Magnoliopsida</taxon>
        <taxon>Liliopsida</taxon>
        <taxon>Poales</taxon>
        <taxon>Poaceae</taxon>
        <taxon>BOP clade</taxon>
        <taxon>Oryzoideae</taxon>
        <taxon>Oryzeae</taxon>
        <taxon>Oryzinae</taxon>
        <taxon>Oryza</taxon>
        <taxon>Oryza sativa</taxon>
    </lineage>
</organism>
<protein>
    <submittedName>
        <fullName evidence="3">Uncharacterized protein</fullName>
    </submittedName>
</protein>
<name>Q69WH9_ORYSJ</name>
<reference evidence="2" key="1">
    <citation type="submission" date="2001-05" db="EMBL/GenBank/DDBJ databases">
        <title>Oryza sativa nipponbare(GA3) genomic DNA, chromosome 6, PAC clone:P0577H07.</title>
        <authorList>
            <person name="Sasaki T."/>
            <person name="Matsumoto T."/>
            <person name="Yamamoto K."/>
        </authorList>
    </citation>
    <scope>NUCLEOTIDE SEQUENCE</scope>
</reference>
<dbReference type="AlphaFoldDB" id="Q69WH9"/>
<reference evidence="4" key="4">
    <citation type="journal article" date="2008" name="Nucleic Acids Res.">
        <title>The rice annotation project database (RAP-DB): 2008 update.</title>
        <authorList>
            <consortium name="The rice annotation project (RAP)"/>
        </authorList>
    </citation>
    <scope>GENOME REANNOTATION</scope>
    <source>
        <strain evidence="4">cv. Nipponbare</strain>
    </source>
</reference>
<dbReference type="Proteomes" id="UP000000763">
    <property type="component" value="Chromosome 6"/>
</dbReference>
<evidence type="ECO:0000313" key="4">
    <source>
        <dbReference type="Proteomes" id="UP000000763"/>
    </source>
</evidence>
<gene>
    <name evidence="3" type="ORF">P0531C01.11</name>
    <name evidence="2" type="ORF">P0577H07.19</name>
</gene>
<dbReference type="EMBL" id="AP003619">
    <property type="protein sequence ID" value="BAD32891.1"/>
    <property type="molecule type" value="Genomic_DNA"/>
</dbReference>
<evidence type="ECO:0000313" key="2">
    <source>
        <dbReference type="EMBL" id="BAD32891.1"/>
    </source>
</evidence>
<feature type="region of interest" description="Disordered" evidence="1">
    <location>
        <begin position="32"/>
        <end position="78"/>
    </location>
</feature>
<sequence>MASSGDFLRRSSSRLCRRQDWCGDDGLRASDGRRRAKAVGHARSIPRPTRGGSARGKVGRQGGVRKGRKRPTKPRFLSGIWSPRIKPKLCTRLGSGWAALAGLGISSSTLYAMNSEFQNF</sequence>
<evidence type="ECO:0000313" key="3">
    <source>
        <dbReference type="EMBL" id="BAD32960.1"/>
    </source>
</evidence>
<feature type="compositionally biased region" description="Basic residues" evidence="1">
    <location>
        <begin position="63"/>
        <end position="73"/>
    </location>
</feature>
<proteinExistence type="predicted"/>
<reference evidence="3" key="2">
    <citation type="submission" date="2001-06" db="EMBL/GenBank/DDBJ databases">
        <title>Oryza sativa nipponbare(GA3) genomic DNA, chromosome 6, PAC clone:P0531C01.</title>
        <authorList>
            <person name="Sasaki T."/>
            <person name="Matsumoto T."/>
            <person name="Yamamoto K."/>
        </authorList>
    </citation>
    <scope>NUCLEOTIDE SEQUENCE</scope>
</reference>
<dbReference type="EMBL" id="AP003763">
    <property type="protein sequence ID" value="BAD32960.1"/>
    <property type="molecule type" value="Genomic_DNA"/>
</dbReference>
<evidence type="ECO:0000256" key="1">
    <source>
        <dbReference type="SAM" id="MobiDB-lite"/>
    </source>
</evidence>